<dbReference type="InterPro" id="IPR011993">
    <property type="entry name" value="PH-like_dom_sf"/>
</dbReference>
<reference evidence="2 3" key="1">
    <citation type="journal article" date="2018" name="Mol. Genet. Genomics">
        <title>The red deer Cervus elaphus genome CerEla1.0: sequencing, annotating, genes, and chromosomes.</title>
        <authorList>
            <person name="Bana N.A."/>
            <person name="Nyiri A."/>
            <person name="Nagy J."/>
            <person name="Frank K."/>
            <person name="Nagy T."/>
            <person name="Steger V."/>
            <person name="Schiller M."/>
            <person name="Lakatos P."/>
            <person name="Sugar L."/>
            <person name="Horn P."/>
            <person name="Barta E."/>
            <person name="Orosz L."/>
        </authorList>
    </citation>
    <scope>NUCLEOTIDE SEQUENCE [LARGE SCALE GENOMIC DNA]</scope>
    <source>
        <strain evidence="2">Hungarian</strain>
    </source>
</reference>
<dbReference type="Gene3D" id="2.30.29.30">
    <property type="entry name" value="Pleckstrin-homology domain (PH domain)/Phosphotyrosine-binding domain (PTB)"/>
    <property type="match status" value="1"/>
</dbReference>
<dbReference type="EMBL" id="MKHE01000025">
    <property type="protein sequence ID" value="OWK02235.1"/>
    <property type="molecule type" value="Genomic_DNA"/>
</dbReference>
<dbReference type="Proteomes" id="UP000242450">
    <property type="component" value="Chromosome 25"/>
</dbReference>
<dbReference type="AlphaFoldDB" id="A0A212C8D5"/>
<evidence type="ECO:0000313" key="3">
    <source>
        <dbReference type="Proteomes" id="UP000242450"/>
    </source>
</evidence>
<evidence type="ECO:0000256" key="1">
    <source>
        <dbReference type="SAM" id="MobiDB-lite"/>
    </source>
</evidence>
<proteinExistence type="predicted"/>
<evidence type="ECO:0000313" key="2">
    <source>
        <dbReference type="EMBL" id="OWK02235.1"/>
    </source>
</evidence>
<feature type="compositionally biased region" description="Low complexity" evidence="1">
    <location>
        <begin position="48"/>
        <end position="61"/>
    </location>
</feature>
<protein>
    <submittedName>
        <fullName evidence="2">Uncharacterized protein</fullName>
    </submittedName>
</protein>
<gene>
    <name evidence="2" type="ORF">Celaphus_00018054</name>
</gene>
<dbReference type="OrthoDB" id="185618at2759"/>
<organism evidence="2 3">
    <name type="scientific">Cervus elaphus hippelaphus</name>
    <name type="common">European red deer</name>
    <dbReference type="NCBI Taxonomy" id="46360"/>
    <lineage>
        <taxon>Eukaryota</taxon>
        <taxon>Metazoa</taxon>
        <taxon>Chordata</taxon>
        <taxon>Craniata</taxon>
        <taxon>Vertebrata</taxon>
        <taxon>Euteleostomi</taxon>
        <taxon>Mammalia</taxon>
        <taxon>Eutheria</taxon>
        <taxon>Laurasiatheria</taxon>
        <taxon>Artiodactyla</taxon>
        <taxon>Ruminantia</taxon>
        <taxon>Pecora</taxon>
        <taxon>Cervidae</taxon>
        <taxon>Cervinae</taxon>
        <taxon>Cervus</taxon>
    </lineage>
</organism>
<keyword evidence="3" id="KW-1185">Reference proteome</keyword>
<feature type="region of interest" description="Disordered" evidence="1">
    <location>
        <begin position="42"/>
        <end position="63"/>
    </location>
</feature>
<accession>A0A212C8D5</accession>
<name>A0A212C8D5_CEREH</name>
<comment type="caution">
    <text evidence="2">The sequence shown here is derived from an EMBL/GenBank/DDBJ whole genome shotgun (WGS) entry which is preliminary data.</text>
</comment>
<sequence>MWDHVLGYLREAPGPEGRWETEHRSRRAGLLARGLRASKARMSPRGKSFPAAPYSPAGSASDVNRHLDKHKGCSVKSHFYEETYLCFLKCHFGVWSSQCPELQKGLPLNTPALRTPLSTGNQFLKETPLKMPVNSTGTEKLITGVISPERRCRSVELNLNQVHVEETPKRKGTKVFGSLEKGLDKVITVLTRSKRKGSVKDGPRRLKRPAEDILYEAAERGPVKHSELVLRPAILQLPQAQGYIKVRKSFGHNVLESCKVKEKNKSKIYEGNSYLLSENLPSARISIQLSTNQNALGTTSLQCQRNEDKYSMKSCSSDFVFGENMVERVLGTQKLTQPQLESDSYIKEKPFKFTLKIPINSPNSRTDTIENISLIESATAFSFKPSPKCLLEKIDVITGEEAEHNVLEVFMRNQGSLRLILNSKLWAQMQIQRANHKNLQITATDLEDYNVKVFLIQASAKDTGRLHAAIHHRLVALRSFDKQTDANQTESQSETVLQQLNYDSCDEDEEDLIQATKTRSGGPTDSRLPVHEYCYEHDNIYKENTSDLSVTMSTVPKSPFLLLPPSLFHIPKPDQ</sequence>
<dbReference type="SUPFAM" id="SSF50729">
    <property type="entry name" value="PH domain-like"/>
    <property type="match status" value="1"/>
</dbReference>